<gene>
    <name evidence="5" type="ORF">J2800_002291</name>
</gene>
<keyword evidence="6" id="KW-1185">Reference proteome</keyword>
<dbReference type="InterPro" id="IPR014027">
    <property type="entry name" value="UDP-Glc/GDP-Man_DH_C"/>
</dbReference>
<keyword evidence="2" id="KW-0520">NAD</keyword>
<dbReference type="PANTHER" id="PTHR43491:SF1">
    <property type="entry name" value="UDP-N-ACETYL-D-MANNOSAMINE DEHYDROGENASE"/>
    <property type="match status" value="1"/>
</dbReference>
<keyword evidence="1 5" id="KW-0560">Oxidoreductase</keyword>
<evidence type="ECO:0000259" key="4">
    <source>
        <dbReference type="SMART" id="SM00984"/>
    </source>
</evidence>
<dbReference type="InterPro" id="IPR014026">
    <property type="entry name" value="UDP-Glc/GDP-Man_DH_dimer"/>
</dbReference>
<dbReference type="Pfam" id="PF03721">
    <property type="entry name" value="UDPG_MGDP_dh_N"/>
    <property type="match status" value="1"/>
</dbReference>
<dbReference type="PIRSF" id="PIRSF000124">
    <property type="entry name" value="UDPglc_GDPman_dh"/>
    <property type="match status" value="1"/>
</dbReference>
<dbReference type="PANTHER" id="PTHR43491">
    <property type="entry name" value="UDP-N-ACETYL-D-MANNOSAMINE DEHYDROGENASE"/>
    <property type="match status" value="1"/>
</dbReference>
<dbReference type="InterPro" id="IPR017476">
    <property type="entry name" value="UDP-Glc/GDP-Man"/>
</dbReference>
<protein>
    <submittedName>
        <fullName evidence="5">UDP-N-acetyl-D-glucosamine dehydrogenase</fullName>
        <ecNumber evidence="5">1.1.1.136</ecNumber>
    </submittedName>
</protein>
<comment type="similarity">
    <text evidence="3">Belongs to the UDP-glucose/GDP-mannose dehydrogenase family.</text>
</comment>
<dbReference type="Pfam" id="PF03720">
    <property type="entry name" value="UDPG_MGDP_dh_C"/>
    <property type="match status" value="1"/>
</dbReference>
<dbReference type="NCBIfam" id="TIGR03026">
    <property type="entry name" value="NDP-sugDHase"/>
    <property type="match status" value="1"/>
</dbReference>
<evidence type="ECO:0000313" key="6">
    <source>
        <dbReference type="Proteomes" id="UP001262754"/>
    </source>
</evidence>
<dbReference type="SUPFAM" id="SSF48179">
    <property type="entry name" value="6-phosphogluconate dehydrogenase C-terminal domain-like"/>
    <property type="match status" value="1"/>
</dbReference>
<dbReference type="Gene3D" id="3.40.50.720">
    <property type="entry name" value="NAD(P)-binding Rossmann-like Domain"/>
    <property type="match status" value="2"/>
</dbReference>
<sequence length="452" mass="48221">MNVHIPTFPLHGADDLASNFQGLTRKILQREAVIGVVGMGYVGLPLSEAFCSAGFRVIGFDLDEARLASLSRGASYLNHFADARVAAMAEQGFAATSTPNVLARADAVLICVPTPITSHNAPDLGHVVEAAETLAAVLRPGQLVVLESTTFPGATVEVLKPILERSGLRAGRDFALAYSPEREDPGNQAFTTASIPKIVGADSEAERRVACTLYDAITVTVPVSDTRTAEAVKLTENVFRFVNIALANELKVSFEALGIDVWEVIQAAQTKPFGYMPFFPGPGVGGHCIPVDPFYLAWRARAEGASLRMVELAGEISRAMPRRVVDKTLEALAARSCSPIGARVLVVGVAYKRNIDDTRETPARDIIEILRSHGARVSYHDPLAPELIVGGTLMQSIDIGSDTLAGFDCAIIVTDHDAIDYARLVRETPLVVDTRNAAAQVDAGLAGKIVKA</sequence>
<reference evidence="5 6" key="1">
    <citation type="submission" date="2023-07" db="EMBL/GenBank/DDBJ databases">
        <title>Sorghum-associated microbial communities from plants grown in Nebraska, USA.</title>
        <authorList>
            <person name="Schachtman D."/>
        </authorList>
    </citation>
    <scope>NUCLEOTIDE SEQUENCE [LARGE SCALE GENOMIC DNA]</scope>
    <source>
        <strain evidence="5 6">DS2154</strain>
    </source>
</reference>
<dbReference type="SUPFAM" id="SSF52413">
    <property type="entry name" value="UDP-glucose/GDP-mannose dehydrogenase C-terminal domain"/>
    <property type="match status" value="1"/>
</dbReference>
<dbReference type="GO" id="GO:0047004">
    <property type="term" value="F:UDP-N-acetylglucosamine 6-dehydrogenase activity"/>
    <property type="evidence" value="ECO:0007669"/>
    <property type="project" value="UniProtKB-EC"/>
</dbReference>
<comment type="caution">
    <text evidence="5">The sequence shown here is derived from an EMBL/GenBank/DDBJ whole genome shotgun (WGS) entry which is preliminary data.</text>
</comment>
<dbReference type="InterPro" id="IPR008927">
    <property type="entry name" value="6-PGluconate_DH-like_C_sf"/>
</dbReference>
<dbReference type="SMART" id="SM00984">
    <property type="entry name" value="UDPG_MGDP_dh_C"/>
    <property type="match status" value="1"/>
</dbReference>
<dbReference type="EC" id="1.1.1.136" evidence="5"/>
<dbReference type="PIRSF" id="PIRSF500136">
    <property type="entry name" value="UDP_ManNAc_DH"/>
    <property type="match status" value="1"/>
</dbReference>
<name>A0ABU1MZE9_9CAUL</name>
<dbReference type="Proteomes" id="UP001262754">
    <property type="component" value="Unassembled WGS sequence"/>
</dbReference>
<dbReference type="InterPro" id="IPR036220">
    <property type="entry name" value="UDP-Glc/GDP-Man_DH_C_sf"/>
</dbReference>
<dbReference type="InterPro" id="IPR028359">
    <property type="entry name" value="UDP_ManNAc/GlcNAc_DH"/>
</dbReference>
<dbReference type="SUPFAM" id="SSF51735">
    <property type="entry name" value="NAD(P)-binding Rossmann-fold domains"/>
    <property type="match status" value="1"/>
</dbReference>
<evidence type="ECO:0000256" key="1">
    <source>
        <dbReference type="ARBA" id="ARBA00023002"/>
    </source>
</evidence>
<accession>A0ABU1MZE9</accession>
<dbReference type="EMBL" id="JAVDRL010000006">
    <property type="protein sequence ID" value="MDR6531544.1"/>
    <property type="molecule type" value="Genomic_DNA"/>
</dbReference>
<dbReference type="RefSeq" id="WP_310031537.1">
    <property type="nucleotide sequence ID" value="NZ_JAVDRL010000006.1"/>
</dbReference>
<proteinExistence type="inferred from homology"/>
<evidence type="ECO:0000313" key="5">
    <source>
        <dbReference type="EMBL" id="MDR6531544.1"/>
    </source>
</evidence>
<feature type="domain" description="UDP-glucose/GDP-mannose dehydrogenase C-terminal" evidence="4">
    <location>
        <begin position="345"/>
        <end position="440"/>
    </location>
</feature>
<dbReference type="InterPro" id="IPR036291">
    <property type="entry name" value="NAD(P)-bd_dom_sf"/>
</dbReference>
<dbReference type="Pfam" id="PF00984">
    <property type="entry name" value="UDPG_MGDP_dh"/>
    <property type="match status" value="1"/>
</dbReference>
<evidence type="ECO:0000256" key="3">
    <source>
        <dbReference type="PIRNR" id="PIRNR000124"/>
    </source>
</evidence>
<organism evidence="5 6">
    <name type="scientific">Caulobacter rhizosphaerae</name>
    <dbReference type="NCBI Taxonomy" id="2010972"/>
    <lineage>
        <taxon>Bacteria</taxon>
        <taxon>Pseudomonadati</taxon>
        <taxon>Pseudomonadota</taxon>
        <taxon>Alphaproteobacteria</taxon>
        <taxon>Caulobacterales</taxon>
        <taxon>Caulobacteraceae</taxon>
        <taxon>Caulobacter</taxon>
    </lineage>
</organism>
<dbReference type="InterPro" id="IPR001732">
    <property type="entry name" value="UDP-Glc/GDP-Man_DH_N"/>
</dbReference>
<evidence type="ECO:0000256" key="2">
    <source>
        <dbReference type="ARBA" id="ARBA00023027"/>
    </source>
</evidence>